<reference evidence="2" key="1">
    <citation type="submission" date="2017-02" db="EMBL/GenBank/DDBJ databases">
        <authorList>
            <person name="Dridi B."/>
        </authorList>
    </citation>
    <scope>NUCLEOTIDE SEQUENCE [LARGE SCALE GENOMIC DNA]</scope>
    <source>
        <strain evidence="2">EB411</strain>
    </source>
</reference>
<evidence type="ECO:0008006" key="3">
    <source>
        <dbReference type="Google" id="ProtNLM"/>
    </source>
</evidence>
<evidence type="ECO:0000313" key="2">
    <source>
        <dbReference type="Proteomes" id="UP000196778"/>
    </source>
</evidence>
<name>A0A1R4IMY7_9MICO</name>
<gene>
    <name evidence="1" type="ORF">FM119_02690</name>
</gene>
<proteinExistence type="predicted"/>
<dbReference type="PIRSF" id="PIRSF017349">
    <property type="entry name" value="UCP017349"/>
    <property type="match status" value="1"/>
</dbReference>
<organism evidence="1 2">
    <name type="scientific">Mycetocola reblochoni REB411</name>
    <dbReference type="NCBI Taxonomy" id="1255698"/>
    <lineage>
        <taxon>Bacteria</taxon>
        <taxon>Bacillati</taxon>
        <taxon>Actinomycetota</taxon>
        <taxon>Actinomycetes</taxon>
        <taxon>Micrococcales</taxon>
        <taxon>Microbacteriaceae</taxon>
        <taxon>Mycetocola</taxon>
    </lineage>
</organism>
<accession>A0A1R4IMY7</accession>
<dbReference type="EMBL" id="FUKR01000017">
    <property type="protein sequence ID" value="SJN21276.1"/>
    <property type="molecule type" value="Genomic_DNA"/>
</dbReference>
<dbReference type="Pfam" id="PF11349">
    <property type="entry name" value="DUF3151"/>
    <property type="match status" value="1"/>
</dbReference>
<dbReference type="OrthoDB" id="3826919at2"/>
<dbReference type="InterPro" id="IPR014487">
    <property type="entry name" value="DUF3151"/>
</dbReference>
<evidence type="ECO:0000313" key="1">
    <source>
        <dbReference type="EMBL" id="SJN21276.1"/>
    </source>
</evidence>
<protein>
    <recommendedName>
        <fullName evidence="3">DUF3151 domain-containing protein</fullName>
    </recommendedName>
</protein>
<dbReference type="Proteomes" id="UP000196778">
    <property type="component" value="Unassembled WGS sequence"/>
</dbReference>
<keyword evidence="2" id="KW-1185">Reference proteome</keyword>
<dbReference type="AlphaFoldDB" id="A0A1R4IMY7"/>
<sequence>MGSVSGNNLLGTPETRLPAEPEVQAAVAAASDITELTAVVTEHPASALAWAALARASFVPDEPVVAYAFARVGYHRGLDALRRNGWKGAGPVPWSHEPNRGVLRALYELRRAAEAIGETDEVARLTDFLSDADETVIAQIETEDLPRDPAPPTEAFVIRGRD</sequence>